<comment type="caution">
    <text evidence="2">The sequence shown here is derived from an EMBL/GenBank/DDBJ whole genome shotgun (WGS) entry which is preliminary data.</text>
</comment>
<proteinExistence type="predicted"/>
<dbReference type="EMBL" id="JACHIJ010000002">
    <property type="protein sequence ID" value="MBB5051595.1"/>
    <property type="molecule type" value="Genomic_DNA"/>
</dbReference>
<sequence length="52" mass="5490">MKPFSNHLTGCSELFAAFREEAVVLTFGIIGIAFATLCVLGSLSSSAREPSI</sequence>
<organism evidence="2 3">
    <name type="scientific">Afipia massiliensis</name>
    <dbReference type="NCBI Taxonomy" id="211460"/>
    <lineage>
        <taxon>Bacteria</taxon>
        <taxon>Pseudomonadati</taxon>
        <taxon>Pseudomonadota</taxon>
        <taxon>Alphaproteobacteria</taxon>
        <taxon>Hyphomicrobiales</taxon>
        <taxon>Nitrobacteraceae</taxon>
        <taxon>Afipia</taxon>
    </lineage>
</organism>
<keyword evidence="1" id="KW-1133">Transmembrane helix</keyword>
<evidence type="ECO:0000313" key="3">
    <source>
        <dbReference type="Proteomes" id="UP000521227"/>
    </source>
</evidence>
<dbReference type="RefSeq" id="WP_184083584.1">
    <property type="nucleotide sequence ID" value="NZ_JACHIJ010000002.1"/>
</dbReference>
<dbReference type="Proteomes" id="UP000521227">
    <property type="component" value="Unassembled WGS sequence"/>
</dbReference>
<feature type="transmembrane region" description="Helical" evidence="1">
    <location>
        <begin position="22"/>
        <end position="43"/>
    </location>
</feature>
<protein>
    <submittedName>
        <fullName evidence="2">Uncharacterized protein</fullName>
    </submittedName>
</protein>
<keyword evidence="1" id="KW-0472">Membrane</keyword>
<evidence type="ECO:0000313" key="2">
    <source>
        <dbReference type="EMBL" id="MBB5051595.1"/>
    </source>
</evidence>
<evidence type="ECO:0000256" key="1">
    <source>
        <dbReference type="SAM" id="Phobius"/>
    </source>
</evidence>
<gene>
    <name evidence="2" type="ORF">HNQ36_001549</name>
</gene>
<dbReference type="AlphaFoldDB" id="A0A840MV04"/>
<keyword evidence="1" id="KW-0812">Transmembrane</keyword>
<reference evidence="2 3" key="1">
    <citation type="submission" date="2020-08" db="EMBL/GenBank/DDBJ databases">
        <title>Genomic Encyclopedia of Type Strains, Phase IV (KMG-IV): sequencing the most valuable type-strain genomes for metagenomic binning, comparative biology and taxonomic classification.</title>
        <authorList>
            <person name="Goeker M."/>
        </authorList>
    </citation>
    <scope>NUCLEOTIDE SEQUENCE [LARGE SCALE GENOMIC DNA]</scope>
    <source>
        <strain evidence="2 3">DSM 17498</strain>
    </source>
</reference>
<accession>A0A840MV04</accession>
<name>A0A840MV04_9BRAD</name>